<keyword evidence="3" id="KW-1185">Reference proteome</keyword>
<evidence type="ECO:0000313" key="2">
    <source>
        <dbReference type="EMBL" id="CAD7244180.1"/>
    </source>
</evidence>
<evidence type="ECO:0000256" key="1">
    <source>
        <dbReference type="SAM" id="MobiDB-lite"/>
    </source>
</evidence>
<feature type="region of interest" description="Disordered" evidence="1">
    <location>
        <begin position="1"/>
        <end position="53"/>
    </location>
</feature>
<name>A0A7R9A5J2_9CRUS</name>
<dbReference type="AlphaFoldDB" id="A0A7R9A5J2"/>
<reference evidence="2" key="1">
    <citation type="submission" date="2020-11" db="EMBL/GenBank/DDBJ databases">
        <authorList>
            <person name="Tran Van P."/>
        </authorList>
    </citation>
    <scope>NUCLEOTIDE SEQUENCE</scope>
</reference>
<dbReference type="Proteomes" id="UP000677054">
    <property type="component" value="Unassembled WGS sequence"/>
</dbReference>
<organism evidence="2">
    <name type="scientific">Darwinula stevensoni</name>
    <dbReference type="NCBI Taxonomy" id="69355"/>
    <lineage>
        <taxon>Eukaryota</taxon>
        <taxon>Metazoa</taxon>
        <taxon>Ecdysozoa</taxon>
        <taxon>Arthropoda</taxon>
        <taxon>Crustacea</taxon>
        <taxon>Oligostraca</taxon>
        <taxon>Ostracoda</taxon>
        <taxon>Podocopa</taxon>
        <taxon>Podocopida</taxon>
        <taxon>Darwinulocopina</taxon>
        <taxon>Darwinuloidea</taxon>
        <taxon>Darwinulidae</taxon>
        <taxon>Darwinula</taxon>
    </lineage>
</organism>
<accession>A0A7R9A5J2</accession>
<protein>
    <submittedName>
        <fullName evidence="2">Uncharacterized protein</fullName>
    </submittedName>
</protein>
<dbReference type="EMBL" id="CAJPEV010000579">
    <property type="protein sequence ID" value="CAG0886637.1"/>
    <property type="molecule type" value="Genomic_DNA"/>
</dbReference>
<sequence length="107" mass="12403">MAKHWHLRSRKVSKRLIRRTSPRRRQRRQRPTGRENARWRRLGDPNPSLVARGRFPTTERVPLFSADETDDVALGIAGKIAAGDSCAATEARGDLRRERSGRRFCRR</sequence>
<dbReference type="EMBL" id="LR900096">
    <property type="protein sequence ID" value="CAD7244180.1"/>
    <property type="molecule type" value="Genomic_DNA"/>
</dbReference>
<feature type="compositionally biased region" description="Basic and acidic residues" evidence="1">
    <location>
        <begin position="32"/>
        <end position="43"/>
    </location>
</feature>
<proteinExistence type="predicted"/>
<gene>
    <name evidence="2" type="ORF">DSTB1V02_LOCUS4082</name>
</gene>
<evidence type="ECO:0000313" key="3">
    <source>
        <dbReference type="Proteomes" id="UP000677054"/>
    </source>
</evidence>
<feature type="compositionally biased region" description="Basic residues" evidence="1">
    <location>
        <begin position="1"/>
        <end position="31"/>
    </location>
</feature>